<name>A0A543G3F8_9FLAO</name>
<dbReference type="InterPro" id="IPR043129">
    <property type="entry name" value="ATPase_NBD"/>
</dbReference>
<dbReference type="RefSeq" id="WP_089081396.1">
    <property type="nucleotide sequence ID" value="NZ_VFPJ01000001.1"/>
</dbReference>
<dbReference type="AlphaFoldDB" id="A0A543G3F8"/>
<sequence length="1003" mass="116004">MKRISLISNTSIQYYKYNIDIDMELNKKTKLYYHEPFDSKNLKFIYDPLLKYNIDGDEIYLIKQELIEKEYLINNKLIEDINIGELKQISEPFSTSNLKKAIKAFKNKWIPIPFFKENTINKNLLFPTDWVRVFISCNEEITKADIVLAIDTTSAKNEYDLTSPKLSKNPEENIFKLNSNDINIRNYVYDPANIWLNEYLSEIYYGNNEELKLEKPYNQYLANYLLLINWIAAQKELPEIQIFTDESKKIEVDLVVDLGNSSTCALLFENTDKSNFLFNKVKKLNIQNYSNPLLEYNNPFPMNVIFCESNFGKINTSNYHNKKFIVPSFVRIGYEAQEIISEASLNLNHGYEIHAYNSSPKRYLWDTKQADMEWDFYPFSANTIKKVYLPGISEQLNTKGDLLNPNEIFGSKSLFSKNALMKFVFLEILIHAYVQINSYAFREEHGNLTTPRTLKRITISCPTGMIQYEQIQLRKAAQDACVLLNNYVKFYFDSDDNKFWFEIPEIIPTIKDLEKNIAQQEDRKDWNYDESTSCQLVFLYGLVTNKLKNHSYVIDNFLLKGKENITIASIDIGAGTTDLMINKYNITNGEKIKLKPTPLFWDSFKLAGDDLLKVIIQQIIIEGDCLIESEKGAVGVLENYAKSLNIEHVSDKLNSFFGPDSNNMGLKAQLMRKNFIIQIAIPIATYYIQNANATSNSNILTFEEIIGKPFRNKELISYFETHFGFNFLDIKWNISSKKVNQIINSVFDGLAKQIAMISNQFECDYVVLSGKPCSSNSLNDLFLKYLACSPQNVINLNKVWIGTWFPFSDSLGFIKDPKTTVSVGAIIALMGGKLKKINDFELDIENLKKDIISNADTISKQNFQNKEIILSPKKNDNTITINRIPEYFGYSKFDSKNYPISSLNALSFNDEEILKSLKNKYPNKDFDFYSNQLAIEKNKFIQALPLKINITRDFDESKEIVKIESIEDAEGNDRPTKYLSFSFQTLNDVRGYWLDTCEFNLKC</sequence>
<comment type="caution">
    <text evidence="1">The sequence shown here is derived from an EMBL/GenBank/DDBJ whole genome shotgun (WGS) entry which is preliminary data.</text>
</comment>
<evidence type="ECO:0000313" key="1">
    <source>
        <dbReference type="EMBL" id="TQM40608.1"/>
    </source>
</evidence>
<dbReference type="SUPFAM" id="SSF53067">
    <property type="entry name" value="Actin-like ATPase domain"/>
    <property type="match status" value="1"/>
</dbReference>
<accession>A0A543G3F8</accession>
<protein>
    <recommendedName>
        <fullName evidence="3">Virulence factor SrfB</fullName>
    </recommendedName>
</protein>
<proteinExistence type="predicted"/>
<reference evidence="1 2" key="1">
    <citation type="submission" date="2019-06" db="EMBL/GenBank/DDBJ databases">
        <title>Genomic Encyclopedia of Archaeal and Bacterial Type Strains, Phase II (KMG-II): from individual species to whole genera.</title>
        <authorList>
            <person name="Goeker M."/>
        </authorList>
    </citation>
    <scope>NUCLEOTIDE SEQUENCE [LARGE SCALE GENOMIC DNA]</scope>
    <source>
        <strain evidence="1 2">DSM 24789</strain>
    </source>
</reference>
<dbReference type="Proteomes" id="UP000320773">
    <property type="component" value="Unassembled WGS sequence"/>
</dbReference>
<organism evidence="1 2">
    <name type="scientific">Flavobacterium branchiophilum</name>
    <dbReference type="NCBI Taxonomy" id="55197"/>
    <lineage>
        <taxon>Bacteria</taxon>
        <taxon>Pseudomonadati</taxon>
        <taxon>Bacteroidota</taxon>
        <taxon>Flavobacteriia</taxon>
        <taxon>Flavobacteriales</taxon>
        <taxon>Flavobacteriaceae</taxon>
        <taxon>Flavobacterium</taxon>
    </lineage>
</organism>
<gene>
    <name evidence="1" type="ORF">BC670_1506</name>
</gene>
<evidence type="ECO:0008006" key="3">
    <source>
        <dbReference type="Google" id="ProtNLM"/>
    </source>
</evidence>
<dbReference type="Pfam" id="PF07520">
    <property type="entry name" value="SrfB"/>
    <property type="match status" value="1"/>
</dbReference>
<dbReference type="EMBL" id="VFPJ01000001">
    <property type="protein sequence ID" value="TQM40608.1"/>
    <property type="molecule type" value="Genomic_DNA"/>
</dbReference>
<evidence type="ECO:0000313" key="2">
    <source>
        <dbReference type="Proteomes" id="UP000320773"/>
    </source>
</evidence>
<dbReference type="InterPro" id="IPR009216">
    <property type="entry name" value="Virulence_factor_SrfB"/>
</dbReference>